<dbReference type="InterPro" id="IPR047050">
    <property type="entry name" value="NGN"/>
</dbReference>
<keyword evidence="4 5" id="KW-0804">Transcription</keyword>
<dbReference type="PRINTS" id="PR00338">
    <property type="entry name" value="NUSGTNSCPFCT"/>
</dbReference>
<name>A0A0H4T566_9BACT</name>
<dbReference type="SUPFAM" id="SSF50104">
    <property type="entry name" value="Translation proteins SH3-like domain"/>
    <property type="match status" value="1"/>
</dbReference>
<dbReference type="InterPro" id="IPR008991">
    <property type="entry name" value="Translation_prot_SH3-like_sf"/>
</dbReference>
<evidence type="ECO:0000256" key="2">
    <source>
        <dbReference type="ARBA" id="ARBA00022814"/>
    </source>
</evidence>
<dbReference type="PANTHER" id="PTHR30265">
    <property type="entry name" value="RHO-INTERACTING TRANSCRIPTION TERMINATION FACTOR NUSG"/>
    <property type="match status" value="1"/>
</dbReference>
<dbReference type="HAMAP" id="MF_00948">
    <property type="entry name" value="NusG"/>
    <property type="match status" value="1"/>
</dbReference>
<keyword evidence="1 5" id="KW-0806">Transcription termination</keyword>
<evidence type="ECO:0000256" key="7">
    <source>
        <dbReference type="RuleBase" id="RU000538"/>
    </source>
</evidence>
<dbReference type="InterPro" id="IPR006645">
    <property type="entry name" value="NGN-like_dom"/>
</dbReference>
<keyword evidence="3 5" id="KW-0805">Transcription regulation</keyword>
<dbReference type="Gene3D" id="3.30.70.940">
    <property type="entry name" value="NusG, N-terminal domain"/>
    <property type="match status" value="1"/>
</dbReference>
<dbReference type="EMBL" id="KT007003">
    <property type="protein sequence ID" value="AKQ02838.1"/>
    <property type="molecule type" value="Genomic_DNA"/>
</dbReference>
<evidence type="ECO:0000259" key="8">
    <source>
        <dbReference type="SMART" id="SM00738"/>
    </source>
</evidence>
<feature type="domain" description="NusG-like N-terminal" evidence="8">
    <location>
        <begin position="2"/>
        <end position="113"/>
    </location>
</feature>
<evidence type="ECO:0000256" key="4">
    <source>
        <dbReference type="ARBA" id="ARBA00023163"/>
    </source>
</evidence>
<evidence type="ECO:0000256" key="1">
    <source>
        <dbReference type="ARBA" id="ARBA00022472"/>
    </source>
</evidence>
<evidence type="ECO:0000256" key="3">
    <source>
        <dbReference type="ARBA" id="ARBA00023015"/>
    </source>
</evidence>
<evidence type="ECO:0000313" key="9">
    <source>
        <dbReference type="EMBL" id="AKQ02838.1"/>
    </source>
</evidence>
<protein>
    <recommendedName>
        <fullName evidence="5 6">Transcription termination/antitermination protein NusG</fullName>
    </recommendedName>
</protein>
<dbReference type="Pfam" id="PF02357">
    <property type="entry name" value="NusG"/>
    <property type="match status" value="1"/>
</dbReference>
<dbReference type="GO" id="GO:0031564">
    <property type="term" value="P:transcription antitermination"/>
    <property type="evidence" value="ECO:0007669"/>
    <property type="project" value="UniProtKB-UniRule"/>
</dbReference>
<dbReference type="GO" id="GO:0032784">
    <property type="term" value="P:regulation of DNA-templated transcription elongation"/>
    <property type="evidence" value="ECO:0007669"/>
    <property type="project" value="InterPro"/>
</dbReference>
<proteinExistence type="inferred from homology"/>
<comment type="function">
    <text evidence="5 7">Participates in transcription elongation, termination and antitermination.</text>
</comment>
<dbReference type="AlphaFoldDB" id="A0A0H4T566"/>
<dbReference type="CDD" id="cd06091">
    <property type="entry name" value="KOW_NusG"/>
    <property type="match status" value="1"/>
</dbReference>
<sequence>MTHHFYAVQTTSGHENKVRSLIQRRIDADATAPDQRRIRQALVPTEQVVEIKNGKKVTVERKVYPGYVLVEMVVDQETLHTINSIQGVIKFVGKDRDPQPLRPEEVNRLLGIADEAAEEEAPKEEIPFLVGQAVAITEGPFSDFNGTVEDVMADKGKVRVSVSLFGRPTSVELDYLQLRAH</sequence>
<dbReference type="SUPFAM" id="SSF82679">
    <property type="entry name" value="N-utilization substance G protein NusG, N-terminal domain"/>
    <property type="match status" value="1"/>
</dbReference>
<keyword evidence="2 5" id="KW-0889">Transcription antitermination</keyword>
<dbReference type="Gene3D" id="2.30.30.30">
    <property type="match status" value="1"/>
</dbReference>
<evidence type="ECO:0000256" key="6">
    <source>
        <dbReference type="NCBIfam" id="TIGR00922"/>
    </source>
</evidence>
<reference evidence="9" key="1">
    <citation type="journal article" date="2015" name="ISME J.">
        <title>Aquifer environment selects for microbial species cohorts in sediment and groundwater.</title>
        <authorList>
            <person name="Hug L.A."/>
            <person name="Thomas B.C."/>
            <person name="Brown C.T."/>
            <person name="Frischkorn K.R."/>
            <person name="Williams K.H."/>
            <person name="Tringe S.G."/>
            <person name="Banfield J.F."/>
        </authorList>
    </citation>
    <scope>NUCLEOTIDE SEQUENCE</scope>
</reference>
<comment type="similarity">
    <text evidence="5 7">Belongs to the NusG family.</text>
</comment>
<dbReference type="GO" id="GO:0006353">
    <property type="term" value="P:DNA-templated transcription termination"/>
    <property type="evidence" value="ECO:0007669"/>
    <property type="project" value="UniProtKB-UniRule"/>
</dbReference>
<dbReference type="InterPro" id="IPR043425">
    <property type="entry name" value="NusG-like"/>
</dbReference>
<dbReference type="CDD" id="cd09891">
    <property type="entry name" value="NGN_Bact_1"/>
    <property type="match status" value="1"/>
</dbReference>
<evidence type="ECO:0000256" key="5">
    <source>
        <dbReference type="HAMAP-Rule" id="MF_00948"/>
    </source>
</evidence>
<dbReference type="PANTHER" id="PTHR30265:SF2">
    <property type="entry name" value="TRANSCRIPTION TERMINATION_ANTITERMINATION PROTEIN NUSG"/>
    <property type="match status" value="1"/>
</dbReference>
<accession>A0A0H4T566</accession>
<dbReference type="InterPro" id="IPR036735">
    <property type="entry name" value="NGN_dom_sf"/>
</dbReference>
<dbReference type="InterPro" id="IPR001062">
    <property type="entry name" value="Transcrpt_antiterm_NusG"/>
</dbReference>
<dbReference type="SMART" id="SM00738">
    <property type="entry name" value="NGN"/>
    <property type="match status" value="1"/>
</dbReference>
<organism evidence="9">
    <name type="scientific">uncultured Gemmatimonadetes bacterium Rifle_16ft_4_minimus_37772</name>
    <dbReference type="NCBI Taxonomy" id="1665097"/>
    <lineage>
        <taxon>Bacteria</taxon>
        <taxon>Pseudomonadati</taxon>
        <taxon>Gemmatimonadota</taxon>
        <taxon>environmental samples</taxon>
    </lineage>
</organism>
<gene>
    <name evidence="5 9" type="primary">nusG</name>
</gene>
<dbReference type="InterPro" id="IPR014722">
    <property type="entry name" value="Rib_uL2_dom2"/>
</dbReference>
<dbReference type="NCBIfam" id="TIGR00922">
    <property type="entry name" value="nusG"/>
    <property type="match status" value="1"/>
</dbReference>
<dbReference type="GO" id="GO:0005829">
    <property type="term" value="C:cytosol"/>
    <property type="evidence" value="ECO:0007669"/>
    <property type="project" value="TreeGrafter"/>
</dbReference>
<dbReference type="GO" id="GO:0006354">
    <property type="term" value="P:DNA-templated transcription elongation"/>
    <property type="evidence" value="ECO:0007669"/>
    <property type="project" value="UniProtKB-UniRule"/>
</dbReference>